<evidence type="ECO:0000256" key="1">
    <source>
        <dbReference type="SAM" id="Phobius"/>
    </source>
</evidence>
<proteinExistence type="predicted"/>
<organism evidence="2 3">
    <name type="scientific">Leeia speluncae</name>
    <dbReference type="NCBI Taxonomy" id="2884804"/>
    <lineage>
        <taxon>Bacteria</taxon>
        <taxon>Pseudomonadati</taxon>
        <taxon>Pseudomonadota</taxon>
        <taxon>Betaproteobacteria</taxon>
        <taxon>Neisseriales</taxon>
        <taxon>Leeiaceae</taxon>
        <taxon>Leeia</taxon>
    </lineage>
</organism>
<dbReference type="EMBL" id="JAJBZT010000016">
    <property type="protein sequence ID" value="MCB6185350.1"/>
    <property type="molecule type" value="Genomic_DNA"/>
</dbReference>
<protein>
    <recommendedName>
        <fullName evidence="4">DUF3153 domain-containing protein</fullName>
    </recommendedName>
</protein>
<evidence type="ECO:0000313" key="3">
    <source>
        <dbReference type="Proteomes" id="UP001165395"/>
    </source>
</evidence>
<gene>
    <name evidence="2" type="ORF">LIN78_17525</name>
</gene>
<keyword evidence="1" id="KW-0472">Membrane</keyword>
<keyword evidence="1" id="KW-1133">Transmembrane helix</keyword>
<keyword evidence="3" id="KW-1185">Reference proteome</keyword>
<reference evidence="2" key="1">
    <citation type="submission" date="2021-10" db="EMBL/GenBank/DDBJ databases">
        <title>The complete genome sequence of Leeia sp. TBRC 13508.</title>
        <authorList>
            <person name="Charoenyingcharoen P."/>
            <person name="Yukphan P."/>
        </authorList>
    </citation>
    <scope>NUCLEOTIDE SEQUENCE</scope>
    <source>
        <strain evidence="2">TBRC 13508</strain>
    </source>
</reference>
<evidence type="ECO:0000313" key="2">
    <source>
        <dbReference type="EMBL" id="MCB6185350.1"/>
    </source>
</evidence>
<comment type="caution">
    <text evidence="2">The sequence shown here is derived from an EMBL/GenBank/DDBJ whole genome shotgun (WGS) entry which is preliminary data.</text>
</comment>
<accession>A0ABS8DAX0</accession>
<evidence type="ECO:0008006" key="4">
    <source>
        <dbReference type="Google" id="ProtNLM"/>
    </source>
</evidence>
<dbReference type="RefSeq" id="WP_227182182.1">
    <property type="nucleotide sequence ID" value="NZ_JAJBZT010000016.1"/>
</dbReference>
<name>A0ABS8DAX0_9NEIS</name>
<dbReference type="CDD" id="cd12087">
    <property type="entry name" value="TM_EGFR-like"/>
    <property type="match status" value="1"/>
</dbReference>
<dbReference type="Proteomes" id="UP001165395">
    <property type="component" value="Unassembled WGS sequence"/>
</dbReference>
<sequence length="228" mass="23776">MQTFFSSKVLRLAAAGLLAVGLTGCVEVKTKATVAGDGSVEYATSYDFSKMMEMMKGMGGADPKTPKEMNCAEMQKELSSDITCKDLSPNKVELSGKLAKENANGVTVDGSTVKVDAVALFNEIAGKGGKAGPGNAPKALPNGPEAQQMKAMGMVMEMELKMPGSIKMVDGQSASGSDPIKLDLLGLPAGKTSYVVESSAFPIKLIAIGVGVLLVLIIGFVFMRRRSS</sequence>
<keyword evidence="1" id="KW-0812">Transmembrane</keyword>
<feature type="transmembrane region" description="Helical" evidence="1">
    <location>
        <begin position="201"/>
        <end position="223"/>
    </location>
</feature>